<evidence type="ECO:0000256" key="4">
    <source>
        <dbReference type="ARBA" id="ARBA00022840"/>
    </source>
</evidence>
<gene>
    <name evidence="10" type="primary">lmrA</name>
    <name evidence="10" type="ORF">A6F65_00842</name>
</gene>
<dbReference type="SUPFAM" id="SSF52540">
    <property type="entry name" value="P-loop containing nucleoside triphosphate hydrolases"/>
    <property type="match status" value="1"/>
</dbReference>
<dbReference type="InterPro" id="IPR027417">
    <property type="entry name" value="P-loop_NTPase"/>
</dbReference>
<organism evidence="10 11">
    <name type="scientific">Paraurantiacibacter namhicola</name>
    <dbReference type="NCBI Taxonomy" id="645517"/>
    <lineage>
        <taxon>Bacteria</taxon>
        <taxon>Pseudomonadati</taxon>
        <taxon>Pseudomonadota</taxon>
        <taxon>Alphaproteobacteria</taxon>
        <taxon>Sphingomonadales</taxon>
        <taxon>Erythrobacteraceae</taxon>
        <taxon>Paraurantiacibacter</taxon>
    </lineage>
</organism>
<dbReference type="InterPro" id="IPR039421">
    <property type="entry name" value="Type_1_exporter"/>
</dbReference>
<evidence type="ECO:0000256" key="5">
    <source>
        <dbReference type="ARBA" id="ARBA00022989"/>
    </source>
</evidence>
<evidence type="ECO:0000256" key="3">
    <source>
        <dbReference type="ARBA" id="ARBA00022741"/>
    </source>
</evidence>
<keyword evidence="11" id="KW-1185">Reference proteome</keyword>
<dbReference type="GO" id="GO:0005524">
    <property type="term" value="F:ATP binding"/>
    <property type="evidence" value="ECO:0007669"/>
    <property type="project" value="UniProtKB-KW"/>
</dbReference>
<evidence type="ECO:0000259" key="8">
    <source>
        <dbReference type="PROSITE" id="PS50893"/>
    </source>
</evidence>
<feature type="transmembrane region" description="Helical" evidence="7">
    <location>
        <begin position="214"/>
        <end position="233"/>
    </location>
</feature>
<dbReference type="Proteomes" id="UP000092698">
    <property type="component" value="Chromosome"/>
</dbReference>
<keyword evidence="2 7" id="KW-0812">Transmembrane</keyword>
<feature type="transmembrane region" description="Helical" evidence="7">
    <location>
        <begin position="301"/>
        <end position="321"/>
    </location>
</feature>
<dbReference type="PROSITE" id="PS00211">
    <property type="entry name" value="ABC_TRANSPORTER_1"/>
    <property type="match status" value="1"/>
</dbReference>
<evidence type="ECO:0000256" key="6">
    <source>
        <dbReference type="ARBA" id="ARBA00023136"/>
    </source>
</evidence>
<dbReference type="InterPro" id="IPR017871">
    <property type="entry name" value="ABC_transporter-like_CS"/>
</dbReference>
<sequence>MRSTEEGRSAAKANPSVSASFCMVLTENLSPEAPALAGARFYLADLKSYAGKKLALAAGLVGLGAILDSAGIVMLVPLVALFAEGGSADSATGRFILGALGNSGIDGRAEQVLAILAIFLSLLTLRAFVAAKREVLLVAIATGYVDNWRRRIFDAIGRAEWLEAAKFQRTDLEHAVTRDVERLGIGNTQMLSTASLVALALAQLGLLAVLSPPLLLAIVALLTLAVLAGWPLVRRAAGLGRHQTRAERSSHHVLGDFLASQKLARLHDAQAEFGARFAESIADARRGALDHVSRLVRFRSVFQVVAGLLGALIVAMGLLVLDTPVEILAVVILVVARLSWPVQAIIQSLQSTAHMLPALVELQRTESRLLASAPPAAEIHHPAALPAGPAEVELRSIRFAYPGRGAILSAANLQIGAGERIALAGPSGAGKTTLLEVMAGLLKANEGSVLVDGKVLTTPAEFAHWRAQIAFVPQTPFLFDATVAENLRWGTNGADDAAIAQALAIAQASQLVARLPQGLATRVGERGEALSGGERQRLCLARALLRRPRLLVLDEATNALDAATEDQVLAALASRRGDFSLIMVSHRESALNHADRVFRLLPGGAEASGKA</sequence>
<dbReference type="Pfam" id="PF00005">
    <property type="entry name" value="ABC_tran"/>
    <property type="match status" value="1"/>
</dbReference>
<dbReference type="OrthoDB" id="5288711at2"/>
<dbReference type="PANTHER" id="PTHR24221:SF654">
    <property type="entry name" value="ATP-BINDING CASSETTE SUB-FAMILY B MEMBER 6"/>
    <property type="match status" value="1"/>
</dbReference>
<dbReference type="Pfam" id="PF00664">
    <property type="entry name" value="ABC_membrane"/>
    <property type="match status" value="1"/>
</dbReference>
<feature type="transmembrane region" description="Helical" evidence="7">
    <location>
        <begin position="112"/>
        <end position="129"/>
    </location>
</feature>
<keyword evidence="5 7" id="KW-1133">Transmembrane helix</keyword>
<dbReference type="CDD" id="cd03228">
    <property type="entry name" value="ABCC_MRP_Like"/>
    <property type="match status" value="1"/>
</dbReference>
<name>A0A1C7D6S0_9SPHN</name>
<evidence type="ECO:0000313" key="11">
    <source>
        <dbReference type="Proteomes" id="UP000092698"/>
    </source>
</evidence>
<comment type="subcellular location">
    <subcellularLocation>
        <location evidence="1">Cell membrane</location>
        <topology evidence="1">Multi-pass membrane protein</topology>
    </subcellularLocation>
</comment>
<keyword evidence="10" id="KW-0378">Hydrolase</keyword>
<dbReference type="Gene3D" id="3.40.50.300">
    <property type="entry name" value="P-loop containing nucleotide triphosphate hydrolases"/>
    <property type="match status" value="1"/>
</dbReference>
<dbReference type="PROSITE" id="PS50929">
    <property type="entry name" value="ABC_TM1F"/>
    <property type="match status" value="1"/>
</dbReference>
<evidence type="ECO:0000256" key="1">
    <source>
        <dbReference type="ARBA" id="ARBA00004651"/>
    </source>
</evidence>
<feature type="domain" description="ABC transmembrane type-1" evidence="9">
    <location>
        <begin position="55"/>
        <end position="354"/>
    </location>
</feature>
<evidence type="ECO:0000313" key="10">
    <source>
        <dbReference type="EMBL" id="ANU07160.1"/>
    </source>
</evidence>
<protein>
    <submittedName>
        <fullName evidence="10">Multidrug resistance ABC transporter ATP-binding and permease protein</fullName>
        <ecNumber evidence="10">3.6.3.44</ecNumber>
    </submittedName>
</protein>
<keyword evidence="3" id="KW-0547">Nucleotide-binding</keyword>
<dbReference type="SMART" id="SM00382">
    <property type="entry name" value="AAA"/>
    <property type="match status" value="1"/>
</dbReference>
<dbReference type="EMBL" id="CP016545">
    <property type="protein sequence ID" value="ANU07160.1"/>
    <property type="molecule type" value="Genomic_DNA"/>
</dbReference>
<keyword evidence="6 7" id="KW-0472">Membrane</keyword>
<dbReference type="SUPFAM" id="SSF90123">
    <property type="entry name" value="ABC transporter transmembrane region"/>
    <property type="match status" value="1"/>
</dbReference>
<feature type="transmembrane region" description="Helical" evidence="7">
    <location>
        <begin position="54"/>
        <end position="83"/>
    </location>
</feature>
<dbReference type="InterPro" id="IPR003593">
    <property type="entry name" value="AAA+_ATPase"/>
</dbReference>
<dbReference type="GO" id="GO:0005886">
    <property type="term" value="C:plasma membrane"/>
    <property type="evidence" value="ECO:0007669"/>
    <property type="project" value="UniProtKB-SubCell"/>
</dbReference>
<dbReference type="PROSITE" id="PS50893">
    <property type="entry name" value="ABC_TRANSPORTER_2"/>
    <property type="match status" value="1"/>
</dbReference>
<dbReference type="Gene3D" id="1.20.1560.10">
    <property type="entry name" value="ABC transporter type 1, transmembrane domain"/>
    <property type="match status" value="1"/>
</dbReference>
<proteinExistence type="predicted"/>
<feature type="transmembrane region" description="Helical" evidence="7">
    <location>
        <begin position="190"/>
        <end position="208"/>
    </location>
</feature>
<evidence type="ECO:0000256" key="7">
    <source>
        <dbReference type="SAM" id="Phobius"/>
    </source>
</evidence>
<dbReference type="EC" id="3.6.3.44" evidence="10"/>
<dbReference type="STRING" id="645517.A6F65_00842"/>
<dbReference type="RefSeq" id="WP_067786237.1">
    <property type="nucleotide sequence ID" value="NZ_CP016545.1"/>
</dbReference>
<dbReference type="InterPro" id="IPR003439">
    <property type="entry name" value="ABC_transporter-like_ATP-bd"/>
</dbReference>
<evidence type="ECO:0000259" key="9">
    <source>
        <dbReference type="PROSITE" id="PS50929"/>
    </source>
</evidence>
<evidence type="ECO:0000256" key="2">
    <source>
        <dbReference type="ARBA" id="ARBA00022692"/>
    </source>
</evidence>
<dbReference type="InterPro" id="IPR011527">
    <property type="entry name" value="ABC1_TM_dom"/>
</dbReference>
<dbReference type="PANTHER" id="PTHR24221">
    <property type="entry name" value="ATP-BINDING CASSETTE SUB-FAMILY B"/>
    <property type="match status" value="1"/>
</dbReference>
<dbReference type="GO" id="GO:0034040">
    <property type="term" value="F:ATPase-coupled lipid transmembrane transporter activity"/>
    <property type="evidence" value="ECO:0007669"/>
    <property type="project" value="TreeGrafter"/>
</dbReference>
<reference evidence="10 11" key="1">
    <citation type="submission" date="2016-07" db="EMBL/GenBank/DDBJ databases">
        <title>Complete genome sequence of Altererythrobacter namhicola JCM 16345T, containing esterase-encoding genes.</title>
        <authorList>
            <person name="Cheng H."/>
            <person name="Wu Y.-H."/>
            <person name="Jian S.-L."/>
            <person name="Huo Y.-Y."/>
            <person name="Wang C.-S."/>
            <person name="Xu X.-W."/>
        </authorList>
    </citation>
    <scope>NUCLEOTIDE SEQUENCE [LARGE SCALE GENOMIC DNA]</scope>
    <source>
        <strain evidence="10 11">JCM 16345</strain>
    </source>
</reference>
<dbReference type="GO" id="GO:0140359">
    <property type="term" value="F:ABC-type transporter activity"/>
    <property type="evidence" value="ECO:0007669"/>
    <property type="project" value="InterPro"/>
</dbReference>
<dbReference type="AlphaFoldDB" id="A0A1C7D6S0"/>
<dbReference type="GO" id="GO:0016887">
    <property type="term" value="F:ATP hydrolysis activity"/>
    <property type="evidence" value="ECO:0007669"/>
    <property type="project" value="InterPro"/>
</dbReference>
<keyword evidence="4 10" id="KW-0067">ATP-binding</keyword>
<feature type="domain" description="ABC transporter" evidence="8">
    <location>
        <begin position="392"/>
        <end position="611"/>
    </location>
</feature>
<dbReference type="PATRIC" id="fig|645517.4.peg.843"/>
<accession>A0A1C7D6S0</accession>
<dbReference type="InterPro" id="IPR036640">
    <property type="entry name" value="ABC1_TM_sf"/>
</dbReference>
<dbReference type="KEGG" id="anh:A6F65_00842"/>